<reference evidence="2 3" key="1">
    <citation type="submission" date="2024-02" db="EMBL/GenBank/DDBJ databases">
        <authorList>
            <person name="Chen Y."/>
            <person name="Shah S."/>
            <person name="Dougan E. K."/>
            <person name="Thang M."/>
            <person name="Chan C."/>
        </authorList>
    </citation>
    <scope>NUCLEOTIDE SEQUENCE [LARGE SCALE GENOMIC DNA]</scope>
</reference>
<dbReference type="EMBL" id="CAXAMN010022570">
    <property type="protein sequence ID" value="CAK9070890.1"/>
    <property type="molecule type" value="Genomic_DNA"/>
</dbReference>
<dbReference type="InterPro" id="IPR012337">
    <property type="entry name" value="RNaseH-like_sf"/>
</dbReference>
<dbReference type="SUPFAM" id="SSF53098">
    <property type="entry name" value="Ribonuclease H-like"/>
    <property type="match status" value="1"/>
</dbReference>
<dbReference type="PANTHER" id="PTHR47765:SF2">
    <property type="entry name" value="EXONUCLEASE MUT-7 HOMOLOG"/>
    <property type="match status" value="1"/>
</dbReference>
<comment type="caution">
    <text evidence="2">The sequence shown here is derived from an EMBL/GenBank/DDBJ whole genome shotgun (WGS) entry which is preliminary data.</text>
</comment>
<gene>
    <name evidence="2" type="ORF">CCMP2556_LOCUS34887</name>
</gene>
<feature type="non-terminal residue" evidence="2">
    <location>
        <position position="1"/>
    </location>
</feature>
<protein>
    <recommendedName>
        <fullName evidence="1">3'-5' exonuclease domain-containing protein</fullName>
    </recommendedName>
</protein>
<evidence type="ECO:0000313" key="2">
    <source>
        <dbReference type="EMBL" id="CAK9070890.1"/>
    </source>
</evidence>
<dbReference type="InterPro" id="IPR002562">
    <property type="entry name" value="3'-5'_exonuclease_dom"/>
</dbReference>
<dbReference type="Pfam" id="PF01612">
    <property type="entry name" value="DNA_pol_A_exo1"/>
    <property type="match status" value="1"/>
</dbReference>
<dbReference type="InterPro" id="IPR036397">
    <property type="entry name" value="RNaseH_sf"/>
</dbReference>
<proteinExistence type="predicted"/>
<feature type="domain" description="3'-5' exonuclease" evidence="1">
    <location>
        <begin position="15"/>
        <end position="60"/>
    </location>
</feature>
<evidence type="ECO:0000313" key="3">
    <source>
        <dbReference type="Proteomes" id="UP001642484"/>
    </source>
</evidence>
<dbReference type="Proteomes" id="UP001642484">
    <property type="component" value="Unassembled WGS sequence"/>
</dbReference>
<dbReference type="PANTHER" id="PTHR47765">
    <property type="entry name" value="3'-5' EXONUCLEASE DOMAIN-CONTAINING PROTEIN"/>
    <property type="match status" value="1"/>
</dbReference>
<organism evidence="2 3">
    <name type="scientific">Durusdinium trenchii</name>
    <dbReference type="NCBI Taxonomy" id="1381693"/>
    <lineage>
        <taxon>Eukaryota</taxon>
        <taxon>Sar</taxon>
        <taxon>Alveolata</taxon>
        <taxon>Dinophyceae</taxon>
        <taxon>Suessiales</taxon>
        <taxon>Symbiodiniaceae</taxon>
        <taxon>Durusdinium</taxon>
    </lineage>
</organism>
<evidence type="ECO:0000259" key="1">
    <source>
        <dbReference type="Pfam" id="PF01612"/>
    </source>
</evidence>
<name>A0ABP0P4D6_9DINO</name>
<accession>A0ABP0P4D6</accession>
<dbReference type="InterPro" id="IPR052408">
    <property type="entry name" value="Exonuclease_MUT-7-like"/>
</dbReference>
<sequence>HMWLCRDLWVNPCLGLSETIARQLQRELPKEQQCSDWSLRPLTPEQRRYAALDAHALLLLLAAQLDERSMSTKDLAHCFLGHAEQLKALAQPCFVPFGPEHVDEAIAQLKLPIREATPGSSCAIHCKTLGIVGALPGHFGQTQRAVVVLGAQRQSGMWLEAPKAPAARATLGASCLPMLWMVSGLEVQLSLSKAAKALGWPQARLAKRRDLPKLFGFEAGGTEVHLVFALAARCFWTRH</sequence>
<keyword evidence="3" id="KW-1185">Reference proteome</keyword>
<dbReference type="Gene3D" id="3.30.420.10">
    <property type="entry name" value="Ribonuclease H-like superfamily/Ribonuclease H"/>
    <property type="match status" value="1"/>
</dbReference>